<dbReference type="PANTHER" id="PTHR39327">
    <property type="match status" value="1"/>
</dbReference>
<evidence type="ECO:0000313" key="3">
    <source>
        <dbReference type="Proteomes" id="UP000193200"/>
    </source>
</evidence>
<protein>
    <recommendedName>
        <fullName evidence="4">Transglutaminase-like domain protein</fullName>
    </recommendedName>
</protein>
<proteinExistence type="predicted"/>
<dbReference type="Proteomes" id="UP000193200">
    <property type="component" value="Unassembled WGS sequence"/>
</dbReference>
<keyword evidence="3" id="KW-1185">Reference proteome</keyword>
<reference evidence="2 3" key="1">
    <citation type="submission" date="2017-03" db="EMBL/GenBank/DDBJ databases">
        <authorList>
            <person name="Afonso C.L."/>
            <person name="Miller P.J."/>
            <person name="Scott M.A."/>
            <person name="Spackman E."/>
            <person name="Goraichik I."/>
            <person name="Dimitrov K.M."/>
            <person name="Suarez D.L."/>
            <person name="Swayne D.E."/>
        </authorList>
    </citation>
    <scope>NUCLEOTIDE SEQUENCE [LARGE SCALE GENOMIC DNA]</scope>
    <source>
        <strain evidence="2 3">CECT 7691</strain>
    </source>
</reference>
<dbReference type="InterPro" id="IPR010319">
    <property type="entry name" value="Transglutaminase-like_Cys_pept"/>
</dbReference>
<dbReference type="InterPro" id="IPR038765">
    <property type="entry name" value="Papain-like_cys_pep_sf"/>
</dbReference>
<dbReference type="AlphaFoldDB" id="A0A1Y5RYK9"/>
<evidence type="ECO:0000313" key="2">
    <source>
        <dbReference type="EMBL" id="SLN28236.1"/>
    </source>
</evidence>
<dbReference type="OrthoDB" id="5401788at2"/>
<dbReference type="Pfam" id="PF06035">
    <property type="entry name" value="Peptidase_C93"/>
    <property type="match status" value="1"/>
</dbReference>
<dbReference type="Gene3D" id="3.10.620.30">
    <property type="match status" value="1"/>
</dbReference>
<dbReference type="SUPFAM" id="SSF54001">
    <property type="entry name" value="Cysteine proteinases"/>
    <property type="match status" value="1"/>
</dbReference>
<gene>
    <name evidence="2" type="ORF">OCH7691_00941</name>
</gene>
<dbReference type="EMBL" id="FWFR01000001">
    <property type="protein sequence ID" value="SLN28236.1"/>
    <property type="molecule type" value="Genomic_DNA"/>
</dbReference>
<keyword evidence="1" id="KW-0732">Signal</keyword>
<feature type="signal peptide" evidence="1">
    <location>
        <begin position="1"/>
        <end position="37"/>
    </location>
</feature>
<name>A0A1Y5RYK9_9PROT</name>
<feature type="chain" id="PRO_5012283181" description="Transglutaminase-like domain protein" evidence="1">
    <location>
        <begin position="38"/>
        <end position="235"/>
    </location>
</feature>
<dbReference type="PANTHER" id="PTHR39327:SF1">
    <property type="entry name" value="BLR5470 PROTEIN"/>
    <property type="match status" value="1"/>
</dbReference>
<evidence type="ECO:0008006" key="4">
    <source>
        <dbReference type="Google" id="ProtNLM"/>
    </source>
</evidence>
<evidence type="ECO:0000256" key="1">
    <source>
        <dbReference type="SAM" id="SignalP"/>
    </source>
</evidence>
<organism evidence="2 3">
    <name type="scientific">Oceanibacterium hippocampi</name>
    <dbReference type="NCBI Taxonomy" id="745714"/>
    <lineage>
        <taxon>Bacteria</taxon>
        <taxon>Pseudomonadati</taxon>
        <taxon>Pseudomonadota</taxon>
        <taxon>Alphaproteobacteria</taxon>
        <taxon>Sneathiellales</taxon>
        <taxon>Sneathiellaceae</taxon>
        <taxon>Oceanibacterium</taxon>
    </lineage>
</organism>
<dbReference type="InParanoid" id="A0A1Y5RYK9"/>
<accession>A0A1Y5RYK9</accession>
<sequence length="235" mass="26500">MRRQGINMARGRGAARLRALAFAGLLAAGTAVGTVGAAAGATGTGDTTILFGSRATAHQGLKPFPRWTGAIERYFEARKDRAGSCDDPTFNRCHYERWQALIRDVAGKPRLRQLEAVNDFMNRYRYILDPINWGVKDYWASPDEFFRRFGDCEDYAIAKYFSLRAIGVPADDLRIVVLQDLNLGIPHAVLTVREGDKIYVLDNQISMVVEAGRIRHYRPIYSVNENGWWRYRPAG</sequence>